<dbReference type="Pfam" id="PF01556">
    <property type="entry name" value="DnaJ_C"/>
    <property type="match status" value="1"/>
</dbReference>
<dbReference type="PROSITE" id="PS51188">
    <property type="entry name" value="ZF_CR"/>
    <property type="match status" value="1"/>
</dbReference>
<feature type="binding site" evidence="12">
    <location>
        <position position="204"/>
    </location>
    <ligand>
        <name>Zn(2+)</name>
        <dbReference type="ChEBI" id="CHEBI:29105"/>
        <label>2</label>
    </ligand>
</feature>
<proteinExistence type="inferred from homology"/>
<comment type="subcellular location">
    <subcellularLocation>
        <location evidence="12">Cytoplasm</location>
    </subcellularLocation>
</comment>
<keyword evidence="5 12" id="KW-0863">Zinc-finger</keyword>
<dbReference type="FunFam" id="1.10.287.110:FF:000034">
    <property type="entry name" value="Chaperone protein DnaJ"/>
    <property type="match status" value="1"/>
</dbReference>
<feature type="binding site" evidence="12">
    <location>
        <position position="164"/>
    </location>
    <ligand>
        <name>Zn(2+)</name>
        <dbReference type="ChEBI" id="CHEBI:29105"/>
        <label>1</label>
    </ligand>
</feature>
<comment type="similarity">
    <text evidence="10 12">Belongs to the DnaJ family.</text>
</comment>
<feature type="binding site" evidence="12">
    <location>
        <position position="181"/>
    </location>
    <ligand>
        <name>Zn(2+)</name>
        <dbReference type="ChEBI" id="CHEBI:29105"/>
        <label>2</label>
    </ligand>
</feature>
<dbReference type="eggNOG" id="COG0484">
    <property type="taxonomic scope" value="Bacteria"/>
</dbReference>
<sequence length="393" mass="42819">MANKRDFYEVLGVPKNADEAALRKAYRTLAMKYHPDKNPGDKASEEKFKEAAEAYEVLNDADKRARYDRYGHAGVDPNMGGGGGYGPGGMSMDDIFSQFGDIFGDESPFNSFFGGAGGRSGGGGRANGQRGGNLRIKVSLTLEEIANGVTKKIKVRKQTTCDECRGTGAKDSSSVKTCNTCNGGGYVRQVRNTFLGQMATTTPCPTCGGRGQVVTSHCTKCRGAGTIEGEETLDIDIPAGVEEGMQLQMRGKGNMGPNGGPAGDLMITIEEKPHEHLQRDGQNVIYELFVNFADVGLGTSEEVPTLEGKVKIKIPPGTPAGKIFRLKDKGLPSVQGYRGERGDQLIYVNVWTPKKLTDEERRLLEKMREMPNFKPQPGKSDRSFFEKMRDFFK</sequence>
<evidence type="ECO:0000256" key="7">
    <source>
        <dbReference type="ARBA" id="ARBA00023016"/>
    </source>
</evidence>
<dbReference type="OrthoDB" id="9779889at2"/>
<feature type="binding site" evidence="12">
    <location>
        <position position="207"/>
    </location>
    <ligand>
        <name>Zn(2+)</name>
        <dbReference type="ChEBI" id="CHEBI:29105"/>
        <label>2</label>
    </ligand>
</feature>
<dbReference type="Gene3D" id="1.10.287.110">
    <property type="entry name" value="DnaJ domain"/>
    <property type="match status" value="1"/>
</dbReference>
<feature type="domain" description="CR-type" evidence="15">
    <location>
        <begin position="148"/>
        <end position="230"/>
    </location>
</feature>
<dbReference type="CDD" id="cd10747">
    <property type="entry name" value="DnaJ_C"/>
    <property type="match status" value="1"/>
</dbReference>
<dbReference type="InterPro" id="IPR001623">
    <property type="entry name" value="DnaJ_domain"/>
</dbReference>
<evidence type="ECO:0000256" key="11">
    <source>
        <dbReference type="ARBA" id="ARBA00067609"/>
    </source>
</evidence>
<feature type="repeat" description="CXXCXGXG motif" evidence="12">
    <location>
        <begin position="204"/>
        <end position="211"/>
    </location>
</feature>
<dbReference type="SUPFAM" id="SSF49493">
    <property type="entry name" value="HSP40/DnaJ peptide-binding domain"/>
    <property type="match status" value="2"/>
</dbReference>
<evidence type="ECO:0000256" key="13">
    <source>
        <dbReference type="PROSITE-ProRule" id="PRU00546"/>
    </source>
</evidence>
<dbReference type="Proteomes" id="UP000008461">
    <property type="component" value="Chromosome"/>
</dbReference>
<accession>F4L252</accession>
<comment type="domain">
    <text evidence="12">The J domain is necessary and sufficient to stimulate DnaK ATPase activity. Zinc center 1 plays an important role in the autonomous, DnaK-independent chaperone activity of DnaJ. Zinc center 2 is essential for interaction with DnaK and for DnaJ activity.</text>
</comment>
<dbReference type="PRINTS" id="PR00625">
    <property type="entry name" value="JDOMAIN"/>
</dbReference>
<dbReference type="CDD" id="cd10719">
    <property type="entry name" value="DnaJ_zf"/>
    <property type="match status" value="1"/>
</dbReference>
<dbReference type="GO" id="GO:0051082">
    <property type="term" value="F:unfolded protein binding"/>
    <property type="evidence" value="ECO:0007669"/>
    <property type="project" value="UniProtKB-UniRule"/>
</dbReference>
<dbReference type="InterPro" id="IPR036410">
    <property type="entry name" value="HSP_DnaJ_Cys-rich_dom_sf"/>
</dbReference>
<dbReference type="EMBL" id="CP002691">
    <property type="protein sequence ID" value="AEE51659.1"/>
    <property type="molecule type" value="Genomic_DNA"/>
</dbReference>
<dbReference type="STRING" id="760192.Halhy_3807"/>
<evidence type="ECO:0000256" key="4">
    <source>
        <dbReference type="ARBA" id="ARBA00022737"/>
    </source>
</evidence>
<feature type="repeat" description="CXXCXGXG motif" evidence="12">
    <location>
        <begin position="218"/>
        <end position="225"/>
    </location>
</feature>
<evidence type="ECO:0000313" key="16">
    <source>
        <dbReference type="EMBL" id="AEE51659.1"/>
    </source>
</evidence>
<dbReference type="InterPro" id="IPR012724">
    <property type="entry name" value="DnaJ"/>
</dbReference>
<dbReference type="HAMAP" id="MF_01152">
    <property type="entry name" value="DnaJ"/>
    <property type="match status" value="1"/>
</dbReference>
<feature type="binding site" evidence="12">
    <location>
        <position position="161"/>
    </location>
    <ligand>
        <name>Zn(2+)</name>
        <dbReference type="ChEBI" id="CHEBI:29105"/>
        <label>1</label>
    </ligand>
</feature>
<dbReference type="FunFam" id="2.10.230.10:FF:000002">
    <property type="entry name" value="Molecular chaperone DnaJ"/>
    <property type="match status" value="1"/>
</dbReference>
<dbReference type="GO" id="GO:0005524">
    <property type="term" value="F:ATP binding"/>
    <property type="evidence" value="ECO:0007669"/>
    <property type="project" value="InterPro"/>
</dbReference>
<dbReference type="GO" id="GO:0009408">
    <property type="term" value="P:response to heat"/>
    <property type="evidence" value="ECO:0007669"/>
    <property type="project" value="InterPro"/>
</dbReference>
<dbReference type="HOGENOM" id="CLU_017633_0_7_10"/>
<dbReference type="FunFam" id="2.60.260.20:FF:000005">
    <property type="entry name" value="Chaperone protein dnaJ 1, mitochondrial"/>
    <property type="match status" value="1"/>
</dbReference>
<keyword evidence="17" id="KW-1185">Reference proteome</keyword>
<dbReference type="Gene3D" id="2.10.230.10">
    <property type="entry name" value="Heat shock protein DnaJ, cysteine-rich domain"/>
    <property type="match status" value="1"/>
</dbReference>
<dbReference type="GO" id="GO:0042026">
    <property type="term" value="P:protein refolding"/>
    <property type="evidence" value="ECO:0007669"/>
    <property type="project" value="TreeGrafter"/>
</dbReference>
<feature type="binding site" evidence="12">
    <location>
        <position position="178"/>
    </location>
    <ligand>
        <name>Zn(2+)</name>
        <dbReference type="ChEBI" id="CHEBI:29105"/>
        <label>2</label>
    </ligand>
</feature>
<dbReference type="SUPFAM" id="SSF57938">
    <property type="entry name" value="DnaJ/Hsp40 cysteine-rich domain"/>
    <property type="match status" value="1"/>
</dbReference>
<dbReference type="Pfam" id="PF00684">
    <property type="entry name" value="DnaJ_CXXCXGXG"/>
    <property type="match status" value="1"/>
</dbReference>
<evidence type="ECO:0000256" key="1">
    <source>
        <dbReference type="ARBA" id="ARBA00022490"/>
    </source>
</evidence>
<feature type="binding site" evidence="12">
    <location>
        <position position="218"/>
    </location>
    <ligand>
        <name>Zn(2+)</name>
        <dbReference type="ChEBI" id="CHEBI:29105"/>
        <label>1</label>
    </ligand>
</feature>
<dbReference type="RefSeq" id="WP_013766198.1">
    <property type="nucleotide sequence ID" value="NC_015510.1"/>
</dbReference>
<evidence type="ECO:0000256" key="5">
    <source>
        <dbReference type="ARBA" id="ARBA00022771"/>
    </source>
</evidence>
<keyword evidence="6 12" id="KW-0862">Zinc</keyword>
<comment type="cofactor">
    <cofactor evidence="12">
        <name>Zn(2+)</name>
        <dbReference type="ChEBI" id="CHEBI:29105"/>
    </cofactor>
    <text evidence="12">Binds 2 Zn(2+) ions per monomer.</text>
</comment>
<dbReference type="PANTHER" id="PTHR43096:SF48">
    <property type="entry name" value="CHAPERONE PROTEIN DNAJ"/>
    <property type="match status" value="1"/>
</dbReference>
<keyword evidence="3 12" id="KW-0479">Metal-binding</keyword>
<evidence type="ECO:0000259" key="14">
    <source>
        <dbReference type="PROSITE" id="PS50076"/>
    </source>
</evidence>
<dbReference type="InterPro" id="IPR036869">
    <property type="entry name" value="J_dom_sf"/>
</dbReference>
<feature type="repeat" description="CXXCXGXG motif" evidence="12">
    <location>
        <begin position="178"/>
        <end position="185"/>
    </location>
</feature>
<dbReference type="SUPFAM" id="SSF46565">
    <property type="entry name" value="Chaperone J-domain"/>
    <property type="match status" value="1"/>
</dbReference>
<dbReference type="GO" id="GO:0008270">
    <property type="term" value="F:zinc ion binding"/>
    <property type="evidence" value="ECO:0007669"/>
    <property type="project" value="UniProtKB-UniRule"/>
</dbReference>
<dbReference type="GO" id="GO:0006260">
    <property type="term" value="P:DNA replication"/>
    <property type="evidence" value="ECO:0007669"/>
    <property type="project" value="UniProtKB-KW"/>
</dbReference>
<organism evidence="16 17">
    <name type="scientific">Haliscomenobacter hydrossis (strain ATCC 27775 / DSM 1100 / LMG 10767 / O)</name>
    <dbReference type="NCBI Taxonomy" id="760192"/>
    <lineage>
        <taxon>Bacteria</taxon>
        <taxon>Pseudomonadati</taxon>
        <taxon>Bacteroidota</taxon>
        <taxon>Saprospiria</taxon>
        <taxon>Saprospirales</taxon>
        <taxon>Haliscomenobacteraceae</taxon>
        <taxon>Haliscomenobacter</taxon>
    </lineage>
</organism>
<evidence type="ECO:0000256" key="8">
    <source>
        <dbReference type="ARBA" id="ARBA00023186"/>
    </source>
</evidence>
<evidence type="ECO:0000256" key="12">
    <source>
        <dbReference type="HAMAP-Rule" id="MF_01152"/>
    </source>
</evidence>
<dbReference type="NCBIfam" id="NF008035">
    <property type="entry name" value="PRK10767.1"/>
    <property type="match status" value="1"/>
</dbReference>
<name>F4L252_HALH1</name>
<reference key="2">
    <citation type="submission" date="2011-04" db="EMBL/GenBank/DDBJ databases">
        <title>Complete sequence of chromosome of Haliscomenobacter hydrossis DSM 1100.</title>
        <authorList>
            <consortium name="US DOE Joint Genome Institute (JGI-PGF)"/>
            <person name="Lucas S."/>
            <person name="Han J."/>
            <person name="Lapidus A."/>
            <person name="Bruce D."/>
            <person name="Goodwin L."/>
            <person name="Pitluck S."/>
            <person name="Peters L."/>
            <person name="Kyrpides N."/>
            <person name="Mavromatis K."/>
            <person name="Ivanova N."/>
            <person name="Ovchinnikova G."/>
            <person name="Pagani I."/>
            <person name="Daligault H."/>
            <person name="Detter J.C."/>
            <person name="Han C."/>
            <person name="Land M."/>
            <person name="Hauser L."/>
            <person name="Markowitz V."/>
            <person name="Cheng J.-F."/>
            <person name="Hugenholtz P."/>
            <person name="Woyke T."/>
            <person name="Wu D."/>
            <person name="Verbarg S."/>
            <person name="Frueling A."/>
            <person name="Brambilla E."/>
            <person name="Klenk H.-P."/>
            <person name="Eisen J.A."/>
        </authorList>
    </citation>
    <scope>NUCLEOTIDE SEQUENCE</scope>
    <source>
        <strain>DSM 1100</strain>
    </source>
</reference>
<feature type="zinc finger region" description="CR-type" evidence="13">
    <location>
        <begin position="148"/>
        <end position="230"/>
    </location>
</feature>
<evidence type="ECO:0000256" key="2">
    <source>
        <dbReference type="ARBA" id="ARBA00022705"/>
    </source>
</evidence>
<evidence type="ECO:0000256" key="3">
    <source>
        <dbReference type="ARBA" id="ARBA00022723"/>
    </source>
</evidence>
<evidence type="ECO:0000313" key="17">
    <source>
        <dbReference type="Proteomes" id="UP000008461"/>
    </source>
</evidence>
<dbReference type="GO" id="GO:0031072">
    <property type="term" value="F:heat shock protein binding"/>
    <property type="evidence" value="ECO:0007669"/>
    <property type="project" value="InterPro"/>
</dbReference>
<feature type="domain" description="J" evidence="14">
    <location>
        <begin position="6"/>
        <end position="71"/>
    </location>
</feature>
<keyword evidence="1 12" id="KW-0963">Cytoplasm</keyword>
<dbReference type="InterPro" id="IPR008971">
    <property type="entry name" value="HSP40/DnaJ_pept-bd"/>
</dbReference>
<dbReference type="Pfam" id="PF00226">
    <property type="entry name" value="DnaJ"/>
    <property type="match status" value="1"/>
</dbReference>
<feature type="binding site" evidence="12">
    <location>
        <position position="221"/>
    </location>
    <ligand>
        <name>Zn(2+)</name>
        <dbReference type="ChEBI" id="CHEBI:29105"/>
        <label>1</label>
    </ligand>
</feature>
<dbReference type="InterPro" id="IPR001305">
    <property type="entry name" value="HSP_DnaJ_Cys-rich_dom"/>
</dbReference>
<evidence type="ECO:0000256" key="10">
    <source>
        <dbReference type="ARBA" id="ARBA00061004"/>
    </source>
</evidence>
<keyword evidence="4 12" id="KW-0677">Repeat</keyword>
<dbReference type="SMART" id="SM00271">
    <property type="entry name" value="DnaJ"/>
    <property type="match status" value="1"/>
</dbReference>
<evidence type="ECO:0000256" key="9">
    <source>
        <dbReference type="ARBA" id="ARBA00053423"/>
    </source>
</evidence>
<evidence type="ECO:0000259" key="15">
    <source>
        <dbReference type="PROSITE" id="PS51188"/>
    </source>
</evidence>
<feature type="repeat" description="CXXCXGXG motif" evidence="12">
    <location>
        <begin position="161"/>
        <end position="168"/>
    </location>
</feature>
<comment type="subunit">
    <text evidence="12">Homodimer.</text>
</comment>
<dbReference type="PROSITE" id="PS50076">
    <property type="entry name" value="DNAJ_2"/>
    <property type="match status" value="1"/>
</dbReference>
<evidence type="ECO:0000256" key="6">
    <source>
        <dbReference type="ARBA" id="ARBA00022833"/>
    </source>
</evidence>
<dbReference type="KEGG" id="hhy:Halhy_3807"/>
<keyword evidence="8 12" id="KW-0143">Chaperone</keyword>
<dbReference type="InterPro" id="IPR018253">
    <property type="entry name" value="DnaJ_domain_CS"/>
</dbReference>
<protein>
    <recommendedName>
        <fullName evidence="11 12">Chaperone protein DnaJ</fullName>
    </recommendedName>
</protein>
<dbReference type="NCBIfam" id="TIGR02349">
    <property type="entry name" value="DnaJ_bact"/>
    <property type="match status" value="1"/>
</dbReference>
<reference evidence="16 17" key="1">
    <citation type="journal article" date="2011" name="Stand. Genomic Sci.">
        <title>Complete genome sequence of Haliscomenobacter hydrossis type strain (O).</title>
        <authorList>
            <consortium name="US DOE Joint Genome Institute (JGI-PGF)"/>
            <person name="Daligault H."/>
            <person name="Lapidus A."/>
            <person name="Zeytun A."/>
            <person name="Nolan M."/>
            <person name="Lucas S."/>
            <person name="Del Rio T.G."/>
            <person name="Tice H."/>
            <person name="Cheng J.F."/>
            <person name="Tapia R."/>
            <person name="Han C."/>
            <person name="Goodwin L."/>
            <person name="Pitluck S."/>
            <person name="Liolios K."/>
            <person name="Pagani I."/>
            <person name="Ivanova N."/>
            <person name="Huntemann M."/>
            <person name="Mavromatis K."/>
            <person name="Mikhailova N."/>
            <person name="Pati A."/>
            <person name="Chen A."/>
            <person name="Palaniappan K."/>
            <person name="Land M."/>
            <person name="Hauser L."/>
            <person name="Brambilla E.M."/>
            <person name="Rohde M."/>
            <person name="Verbarg S."/>
            <person name="Goker M."/>
            <person name="Bristow J."/>
            <person name="Eisen J.A."/>
            <person name="Markowitz V."/>
            <person name="Hugenholtz P."/>
            <person name="Kyrpides N.C."/>
            <person name="Klenk H.P."/>
            <person name="Woyke T."/>
        </authorList>
    </citation>
    <scope>NUCLEOTIDE SEQUENCE [LARGE SCALE GENOMIC DNA]</scope>
    <source>
        <strain evidence="17">ATCC 27775 / DSM 1100 / LMG 10767 / O</strain>
    </source>
</reference>
<gene>
    <name evidence="12" type="primary">dnaJ</name>
    <name evidence="16" type="ordered locus">Halhy_3807</name>
</gene>
<keyword evidence="2 12" id="KW-0235">DNA replication</keyword>
<comment type="function">
    <text evidence="9 12">Participates actively in the response to hyperosmotic and heat shock by preventing the aggregation of stress-denatured proteins and by disaggregating proteins, also in an autonomous, DnaK-independent fashion. Unfolded proteins bind initially to DnaJ; upon interaction with the DnaJ-bound protein, DnaK hydrolyzes its bound ATP, resulting in the formation of a stable complex. GrpE releases ADP from DnaK; ATP binding to DnaK triggers the release of the substrate protein, thus completing the reaction cycle. Several rounds of ATP-dependent interactions between DnaJ, DnaK and GrpE are required for fully efficient folding. Also involved, together with DnaK and GrpE, in the DNA replication of plasmids through activation of initiation proteins.</text>
</comment>
<dbReference type="AlphaFoldDB" id="F4L252"/>
<dbReference type="CDD" id="cd06257">
    <property type="entry name" value="DnaJ"/>
    <property type="match status" value="1"/>
</dbReference>
<dbReference type="PROSITE" id="PS00636">
    <property type="entry name" value="DNAJ_1"/>
    <property type="match status" value="1"/>
</dbReference>
<keyword evidence="7 12" id="KW-0346">Stress response</keyword>
<dbReference type="PANTHER" id="PTHR43096">
    <property type="entry name" value="DNAJ HOMOLOG 1, MITOCHONDRIAL-RELATED"/>
    <property type="match status" value="1"/>
</dbReference>
<dbReference type="InterPro" id="IPR002939">
    <property type="entry name" value="DnaJ_C"/>
</dbReference>
<dbReference type="Gene3D" id="2.60.260.20">
    <property type="entry name" value="Urease metallochaperone UreE, N-terminal domain"/>
    <property type="match status" value="2"/>
</dbReference>
<dbReference type="GO" id="GO:0005737">
    <property type="term" value="C:cytoplasm"/>
    <property type="evidence" value="ECO:0007669"/>
    <property type="project" value="UniProtKB-SubCell"/>
</dbReference>